<proteinExistence type="predicted"/>
<evidence type="ECO:0000313" key="1">
    <source>
        <dbReference type="EMBL" id="CAF4156719.1"/>
    </source>
</evidence>
<name>A0A819Z135_9BILA</name>
<sequence length="46" mass="4921">MDPKPGNVHHVSNGQTSLIPFQILNQVQSFSVNTKAARVIITSSGT</sequence>
<dbReference type="Proteomes" id="UP000663823">
    <property type="component" value="Unassembled WGS sequence"/>
</dbReference>
<comment type="caution">
    <text evidence="1">The sequence shown here is derived from an EMBL/GenBank/DDBJ whole genome shotgun (WGS) entry which is preliminary data.</text>
</comment>
<dbReference type="AlphaFoldDB" id="A0A819Z135"/>
<protein>
    <submittedName>
        <fullName evidence="1">Uncharacterized protein</fullName>
    </submittedName>
</protein>
<reference evidence="1" key="1">
    <citation type="submission" date="2021-02" db="EMBL/GenBank/DDBJ databases">
        <authorList>
            <person name="Nowell W R."/>
        </authorList>
    </citation>
    <scope>NUCLEOTIDE SEQUENCE</scope>
</reference>
<gene>
    <name evidence="1" type="ORF">OTI717_LOCUS36506</name>
</gene>
<feature type="non-terminal residue" evidence="1">
    <location>
        <position position="1"/>
    </location>
</feature>
<evidence type="ECO:0000313" key="2">
    <source>
        <dbReference type="Proteomes" id="UP000663823"/>
    </source>
</evidence>
<organism evidence="1 2">
    <name type="scientific">Rotaria sordida</name>
    <dbReference type="NCBI Taxonomy" id="392033"/>
    <lineage>
        <taxon>Eukaryota</taxon>
        <taxon>Metazoa</taxon>
        <taxon>Spiralia</taxon>
        <taxon>Gnathifera</taxon>
        <taxon>Rotifera</taxon>
        <taxon>Eurotatoria</taxon>
        <taxon>Bdelloidea</taxon>
        <taxon>Philodinida</taxon>
        <taxon>Philodinidae</taxon>
        <taxon>Rotaria</taxon>
    </lineage>
</organism>
<accession>A0A819Z135</accession>
<dbReference type="EMBL" id="CAJOAX010015616">
    <property type="protein sequence ID" value="CAF4156719.1"/>
    <property type="molecule type" value="Genomic_DNA"/>
</dbReference>